<reference evidence="2" key="1">
    <citation type="submission" date="2017-05" db="UniProtKB">
        <authorList>
            <consortium name="EnsemblMetazoa"/>
        </authorList>
    </citation>
    <scope>IDENTIFICATION</scope>
</reference>
<protein>
    <submittedName>
        <fullName evidence="2">Uncharacterized protein</fullName>
    </submittedName>
</protein>
<dbReference type="EnsemblMetazoa" id="Aqu2.1.38955_001">
    <property type="protein sequence ID" value="Aqu2.1.38955_001"/>
    <property type="gene ID" value="Aqu2.1.38955"/>
</dbReference>
<proteinExistence type="predicted"/>
<organism evidence="2">
    <name type="scientific">Amphimedon queenslandica</name>
    <name type="common">Sponge</name>
    <dbReference type="NCBI Taxonomy" id="400682"/>
    <lineage>
        <taxon>Eukaryota</taxon>
        <taxon>Metazoa</taxon>
        <taxon>Porifera</taxon>
        <taxon>Demospongiae</taxon>
        <taxon>Heteroscleromorpha</taxon>
        <taxon>Haplosclerida</taxon>
        <taxon>Niphatidae</taxon>
        <taxon>Amphimedon</taxon>
    </lineage>
</organism>
<dbReference type="AlphaFoldDB" id="A0A1X7VF71"/>
<name>A0A1X7VF71_AMPQE</name>
<accession>A0A1X7VF71</accession>
<feature type="region of interest" description="Disordered" evidence="1">
    <location>
        <begin position="17"/>
        <end position="38"/>
    </location>
</feature>
<sequence>MDPGVVPAQLQLLQSEAEVTSDEATTEDHSFSSFVPNVAPPATERETIKQALGQSQSSTLMWPSIGGTLINEVTTDGYFSMAFPALFPTSAADYDGIRSHRV</sequence>
<evidence type="ECO:0000256" key="1">
    <source>
        <dbReference type="SAM" id="MobiDB-lite"/>
    </source>
</evidence>
<dbReference type="InParanoid" id="A0A1X7VF71"/>
<evidence type="ECO:0000313" key="2">
    <source>
        <dbReference type="EnsemblMetazoa" id="Aqu2.1.38955_001"/>
    </source>
</evidence>